<comment type="caution">
    <text evidence="3">The sequence shown here is derived from an EMBL/GenBank/DDBJ whole genome shotgun (WGS) entry which is preliminary data.</text>
</comment>
<protein>
    <recommendedName>
        <fullName evidence="5">Tetratricopeptide repeat protein</fullName>
    </recommendedName>
</protein>
<evidence type="ECO:0000256" key="2">
    <source>
        <dbReference type="SAM" id="SignalP"/>
    </source>
</evidence>
<dbReference type="SMART" id="SM00028">
    <property type="entry name" value="TPR"/>
    <property type="match status" value="1"/>
</dbReference>
<sequence>MKHILGIFIFAVVLANSATAADLFFETEAAYQASQAERNKGVAAFREGDHQTALTHIEEALRHRPNHPLLVGYVAYLAAETGDTDKAWKAANQYAALGVAPGADIRLALRNALGEVRGDELDRLFDANMAVAGSAQVKLMLPENHRLVEGIAQDAHGRFYFGTVVSGEIIRMDATGPKKIVDAKQHEFGSFFGMTFHDGSLYATFAHIEQTPGYTEGEGQTGIARIDPATGDIQDVWTLPGGTEDQQLADITVTKDGSIFATDAKGGKVYQITGDTLFPLFAHDGFMSPQGIAETADGQLIMADYGRGLWHLDRKSGDVSLLGVPTDASLHGIDGLARGGDRLIAIQNGVNPHRILALTITEDGRSVQNVVVKAQALPDFDEPTLGVGTPDGFYFIASSQWPKFGPGGMVKEGTVVSPTAVMKLN</sequence>
<keyword evidence="1" id="KW-0802">TPR repeat</keyword>
<dbReference type="InterPro" id="IPR011990">
    <property type="entry name" value="TPR-like_helical_dom_sf"/>
</dbReference>
<dbReference type="SUPFAM" id="SSF48452">
    <property type="entry name" value="TPR-like"/>
    <property type="match status" value="1"/>
</dbReference>
<evidence type="ECO:0000313" key="4">
    <source>
        <dbReference type="Proteomes" id="UP001595776"/>
    </source>
</evidence>
<dbReference type="Gene3D" id="2.130.10.10">
    <property type="entry name" value="YVTN repeat-like/Quinoprotein amine dehydrogenase"/>
    <property type="match status" value="1"/>
</dbReference>
<dbReference type="RefSeq" id="WP_156432033.1">
    <property type="nucleotide sequence ID" value="NZ_JBHSCR010000001.1"/>
</dbReference>
<dbReference type="Gene3D" id="1.25.40.10">
    <property type="entry name" value="Tetratricopeptide repeat domain"/>
    <property type="match status" value="1"/>
</dbReference>
<accession>A0ABV8U6J0</accession>
<dbReference type="PROSITE" id="PS50005">
    <property type="entry name" value="TPR"/>
    <property type="match status" value="1"/>
</dbReference>
<organism evidence="3 4">
    <name type="scientific">Kordiimonas lipolytica</name>
    <dbReference type="NCBI Taxonomy" id="1662421"/>
    <lineage>
        <taxon>Bacteria</taxon>
        <taxon>Pseudomonadati</taxon>
        <taxon>Pseudomonadota</taxon>
        <taxon>Alphaproteobacteria</taxon>
        <taxon>Kordiimonadales</taxon>
        <taxon>Kordiimonadaceae</taxon>
        <taxon>Kordiimonas</taxon>
    </lineage>
</organism>
<dbReference type="EMBL" id="JBHSCR010000001">
    <property type="protein sequence ID" value="MFC4346485.1"/>
    <property type="molecule type" value="Genomic_DNA"/>
</dbReference>
<dbReference type="InterPro" id="IPR015943">
    <property type="entry name" value="WD40/YVTN_repeat-like_dom_sf"/>
</dbReference>
<evidence type="ECO:0008006" key="5">
    <source>
        <dbReference type="Google" id="ProtNLM"/>
    </source>
</evidence>
<keyword evidence="2" id="KW-0732">Signal</keyword>
<dbReference type="SUPFAM" id="SSF63829">
    <property type="entry name" value="Calcium-dependent phosphotriesterase"/>
    <property type="match status" value="1"/>
</dbReference>
<dbReference type="Proteomes" id="UP001595776">
    <property type="component" value="Unassembled WGS sequence"/>
</dbReference>
<feature type="repeat" description="TPR" evidence="1">
    <location>
        <begin position="34"/>
        <end position="67"/>
    </location>
</feature>
<feature type="signal peptide" evidence="2">
    <location>
        <begin position="1"/>
        <end position="20"/>
    </location>
</feature>
<dbReference type="InterPro" id="IPR019734">
    <property type="entry name" value="TPR_rpt"/>
</dbReference>
<proteinExistence type="predicted"/>
<feature type="chain" id="PRO_5045377372" description="Tetratricopeptide repeat protein" evidence="2">
    <location>
        <begin position="21"/>
        <end position="425"/>
    </location>
</feature>
<keyword evidence="4" id="KW-1185">Reference proteome</keyword>
<reference evidence="4" key="1">
    <citation type="journal article" date="2019" name="Int. J. Syst. Evol. Microbiol.">
        <title>The Global Catalogue of Microorganisms (GCM) 10K type strain sequencing project: providing services to taxonomists for standard genome sequencing and annotation.</title>
        <authorList>
            <consortium name="The Broad Institute Genomics Platform"/>
            <consortium name="The Broad Institute Genome Sequencing Center for Infectious Disease"/>
            <person name="Wu L."/>
            <person name="Ma J."/>
        </authorList>
    </citation>
    <scope>NUCLEOTIDE SEQUENCE [LARGE SCALE GENOMIC DNA]</scope>
    <source>
        <strain evidence="4">CGMCC 1.15304</strain>
    </source>
</reference>
<name>A0ABV8U6J0_9PROT</name>
<evidence type="ECO:0000256" key="1">
    <source>
        <dbReference type="PROSITE-ProRule" id="PRU00339"/>
    </source>
</evidence>
<gene>
    <name evidence="3" type="ORF">ACFO5Q_01330</name>
</gene>
<evidence type="ECO:0000313" key="3">
    <source>
        <dbReference type="EMBL" id="MFC4346485.1"/>
    </source>
</evidence>